<dbReference type="VEuPathDB" id="CryptoDB:GNI_149950"/>
<dbReference type="Proteomes" id="UP000019763">
    <property type="component" value="Unassembled WGS sequence"/>
</dbReference>
<feature type="compositionally biased region" description="Basic and acidic residues" evidence="1">
    <location>
        <begin position="65"/>
        <end position="79"/>
    </location>
</feature>
<evidence type="ECO:0000256" key="1">
    <source>
        <dbReference type="SAM" id="MobiDB-lite"/>
    </source>
</evidence>
<proteinExistence type="predicted"/>
<dbReference type="EMBL" id="AFNH02001115">
    <property type="protein sequence ID" value="EZG44243.1"/>
    <property type="molecule type" value="Genomic_DNA"/>
</dbReference>
<reference evidence="2" key="1">
    <citation type="submission" date="2013-12" db="EMBL/GenBank/DDBJ databases">
        <authorList>
            <person name="Omoto C.K."/>
            <person name="Sibley D."/>
            <person name="Venepally P."/>
            <person name="Hadjithomas M."/>
            <person name="Karamycheva S."/>
            <person name="Brunk B."/>
            <person name="Roos D."/>
            <person name="Caler E."/>
            <person name="Lorenzi H."/>
        </authorList>
    </citation>
    <scope>NUCLEOTIDE SEQUENCE</scope>
</reference>
<evidence type="ECO:0000313" key="3">
    <source>
        <dbReference type="Proteomes" id="UP000019763"/>
    </source>
</evidence>
<organism evidence="2 3">
    <name type="scientific">Gregarina niphandrodes</name>
    <name type="common">Septate eugregarine</name>
    <dbReference type="NCBI Taxonomy" id="110365"/>
    <lineage>
        <taxon>Eukaryota</taxon>
        <taxon>Sar</taxon>
        <taxon>Alveolata</taxon>
        <taxon>Apicomplexa</taxon>
        <taxon>Conoidasida</taxon>
        <taxon>Gregarinasina</taxon>
        <taxon>Eugregarinorida</taxon>
        <taxon>Gregarinidae</taxon>
        <taxon>Gregarina</taxon>
    </lineage>
</organism>
<evidence type="ECO:0000313" key="2">
    <source>
        <dbReference type="EMBL" id="EZG44243.1"/>
    </source>
</evidence>
<comment type="caution">
    <text evidence="2">The sequence shown here is derived from an EMBL/GenBank/DDBJ whole genome shotgun (WGS) entry which is preliminary data.</text>
</comment>
<dbReference type="AlphaFoldDB" id="A0A023AZJ8"/>
<feature type="region of interest" description="Disordered" evidence="1">
    <location>
        <begin position="51"/>
        <end position="82"/>
    </location>
</feature>
<dbReference type="RefSeq" id="XP_011132748.1">
    <property type="nucleotide sequence ID" value="XM_011134446.1"/>
</dbReference>
<dbReference type="GeneID" id="22915241"/>
<accession>A0A023AZJ8</accession>
<feature type="compositionally biased region" description="Low complexity" evidence="1">
    <location>
        <begin position="157"/>
        <end position="180"/>
    </location>
</feature>
<keyword evidence="3" id="KW-1185">Reference proteome</keyword>
<sequence length="203" mass="21625">MVVAPGRLAVPGVSYKTPVGAVTAEESGGTAVSFNPPDLRVDAASVRGWRGENELGSFSSSSDADEPRGTVRPRQELPDRYGYVVTKHGKILTRLESFTDDTAKPKKKTISKLRQSVLNKSGRPSQLPKHGLNGAERKPRKSKPIGVSKTVLRNRPVKTAKPTKVATKTPSKAPKPGKAPLLSSPRAGAKPKHKSPKPGQAEA</sequence>
<name>A0A023AZJ8_GRENI</name>
<feature type="compositionally biased region" description="Polar residues" evidence="1">
    <location>
        <begin position="112"/>
        <end position="124"/>
    </location>
</feature>
<feature type="region of interest" description="Disordered" evidence="1">
    <location>
        <begin position="95"/>
        <end position="203"/>
    </location>
</feature>
<gene>
    <name evidence="2" type="ORF">GNI_149950</name>
</gene>
<protein>
    <submittedName>
        <fullName evidence="2">Uncharacterized protein</fullName>
    </submittedName>
</protein>